<name>M1UG04_9CAUD</name>
<dbReference type="RefSeq" id="YP_007677282.1">
    <property type="nucleotide sequence ID" value="NC_020875.1"/>
</dbReference>
<proteinExistence type="predicted"/>
<dbReference type="Pfam" id="PF16243">
    <property type="entry name" value="Sm_like"/>
    <property type="match status" value="1"/>
</dbReference>
<evidence type="ECO:0000259" key="1">
    <source>
        <dbReference type="Pfam" id="PF16243"/>
    </source>
</evidence>
<evidence type="ECO:0000313" key="3">
    <source>
        <dbReference type="Proteomes" id="UP000203282"/>
    </source>
</evidence>
<feature type="domain" description="Sm-like" evidence="1">
    <location>
        <begin position="15"/>
        <end position="99"/>
    </location>
</feature>
<gene>
    <name evidence="2" type="ORF">CYXG_00093</name>
</gene>
<dbReference type="InterPro" id="IPR032600">
    <property type="entry name" value="Sm-like_dom"/>
</dbReference>
<dbReference type="Proteomes" id="UP000203282">
    <property type="component" value="Segment"/>
</dbReference>
<dbReference type="OrthoDB" id="17377at10239"/>
<dbReference type="EMBL" id="HQ316583">
    <property type="protein sequence ID" value="AGG54157.1"/>
    <property type="molecule type" value="Genomic_DNA"/>
</dbReference>
<dbReference type="GeneID" id="15013515"/>
<dbReference type="Gene3D" id="2.30.30.100">
    <property type="match status" value="1"/>
</dbReference>
<organism evidence="2 3">
    <name type="scientific">Synechococcus phage S-SSM4</name>
    <dbReference type="NCBI Taxonomy" id="536466"/>
    <lineage>
        <taxon>Viruses</taxon>
        <taxon>Duplodnaviria</taxon>
        <taxon>Heunggongvirae</taxon>
        <taxon>Uroviricota</taxon>
        <taxon>Caudoviricetes</taxon>
        <taxon>Pantevenvirales</taxon>
        <taxon>Kyanoviridae</taxon>
        <taxon>Greenvirus</taxon>
        <taxon>Greenvirus ssm4</taxon>
    </lineage>
</organism>
<sequence>MLEHVKHEEEFHCSIKLMNGEEIIARAIVTKDVDEKDIVYVEDPLVVQSFTKEVAGDKAIKGMGFTKWQNFSDEEFFIINAESILTMASLSKEMVFVYESFLAQSRGGTPRVSRKHDRHRVNLTDNEGSLGKIDAARKKLEDLFGKS</sequence>
<keyword evidence="3" id="KW-1185">Reference proteome</keyword>
<protein>
    <recommendedName>
        <fullName evidence="1">Sm-like domain-containing protein</fullName>
    </recommendedName>
</protein>
<reference evidence="2 3" key="1">
    <citation type="submission" date="2010-03" db="EMBL/GenBank/DDBJ databases">
        <title>The Genome Sequence of Cyanophage S-SSM4.</title>
        <authorList>
            <consortium name="The Broad Institute Genome Sequencing Platform"/>
            <person name="Henn M.R."/>
            <person name="Sullivan M.S."/>
            <person name="Osburne M.S."/>
            <person name="Levin J."/>
            <person name="Malboeuf C."/>
            <person name="Casali M."/>
            <person name="Russ C."/>
            <person name="Lennon N."/>
            <person name="Erlich R."/>
            <person name="Young S.K."/>
            <person name="Koehrsen M."/>
            <person name="Yandava C."/>
            <person name="Zeng Q."/>
            <person name="Alvarado L."/>
            <person name="Anderson S."/>
            <person name="Berlin A."/>
            <person name="Borenstein D."/>
            <person name="Chen Z."/>
            <person name="Engels R."/>
            <person name="Freedman E."/>
            <person name="Gellesch M."/>
            <person name="Goldberg J."/>
            <person name="Green L."/>
            <person name="Griggs A."/>
            <person name="Gujja S."/>
            <person name="Heiman D."/>
            <person name="Hepburn T."/>
            <person name="Howarth C."/>
            <person name="Jen D."/>
            <person name="Larson L."/>
            <person name="Lewis B."/>
            <person name="Mehta T."/>
            <person name="Park D."/>
            <person name="Pearson M."/>
            <person name="Roberts A."/>
            <person name="Ryan E."/>
            <person name="Saif S."/>
            <person name="Shea T."/>
            <person name="Shenoy N."/>
            <person name="Sisk P."/>
            <person name="Stolte C."/>
            <person name="Sykes S."/>
            <person name="Walk T."/>
            <person name="White J."/>
            <person name="Yu Q."/>
            <person name="Coleman M.L."/>
            <person name="Huang K.H."/>
            <person name="Weigele P.R."/>
            <person name="DeFrancesco A.S."/>
            <person name="Kern S.E."/>
            <person name="Thompson L.R."/>
            <person name="Fu R."/>
            <person name="Hombeck B."/>
            <person name="Chisholm S.W."/>
            <person name="Haas B."/>
            <person name="Nusbaum C."/>
            <person name="Galagan J."/>
            <person name="Birren B."/>
        </authorList>
    </citation>
    <scope>NUCLEOTIDE SEQUENCE [LARGE SCALE GENOMIC DNA]</scope>
    <source>
        <strain evidence="2 3">S-SSM4</strain>
    </source>
</reference>
<accession>M1UG04</accession>
<dbReference type="KEGG" id="vg:15013515"/>
<evidence type="ECO:0000313" key="2">
    <source>
        <dbReference type="EMBL" id="AGG54157.1"/>
    </source>
</evidence>